<sequence length="97" mass="10786">MSTMRVGVAYADVAQTVWLRIDVPENATLKEAIELSGILQTFPQIDLENQKVGIFGKVSKLDSPLRPGDRVEIYRPITCDPTKVPRRGGAEDDEDED</sequence>
<dbReference type="Gene3D" id="3.10.20.280">
    <property type="entry name" value="RnfH-like"/>
    <property type="match status" value="1"/>
</dbReference>
<evidence type="ECO:0000313" key="5">
    <source>
        <dbReference type="Proteomes" id="UP000295129"/>
    </source>
</evidence>
<dbReference type="InterPro" id="IPR005346">
    <property type="entry name" value="RnfH"/>
</dbReference>
<dbReference type="HAMAP" id="MF_00460">
    <property type="entry name" value="UPF0125_RnfH"/>
    <property type="match status" value="1"/>
</dbReference>
<evidence type="ECO:0000256" key="3">
    <source>
        <dbReference type="SAM" id="MobiDB-lite"/>
    </source>
</evidence>
<comment type="similarity">
    <text evidence="1 2">Belongs to the UPF0125 (RnfH) family.</text>
</comment>
<feature type="region of interest" description="Disordered" evidence="3">
    <location>
        <begin position="76"/>
        <end position="97"/>
    </location>
</feature>
<dbReference type="InterPro" id="IPR037021">
    <property type="entry name" value="RnfH_sf"/>
</dbReference>
<name>A0A4R6DQZ2_9RHOO</name>
<protein>
    <recommendedName>
        <fullName evidence="2">UPF0125 protein C7389_12010</fullName>
    </recommendedName>
</protein>
<accession>A0A4R6DQZ2</accession>
<dbReference type="PANTHER" id="PTHR37483:SF1">
    <property type="entry name" value="UPF0125 PROTEIN RATB"/>
    <property type="match status" value="1"/>
</dbReference>
<dbReference type="NCBIfam" id="NF002490">
    <property type="entry name" value="PRK01777.1"/>
    <property type="match status" value="1"/>
</dbReference>
<dbReference type="RefSeq" id="WP_342773518.1">
    <property type="nucleotide sequence ID" value="NZ_SNVV01000020.1"/>
</dbReference>
<evidence type="ECO:0000256" key="2">
    <source>
        <dbReference type="HAMAP-Rule" id="MF_00460"/>
    </source>
</evidence>
<keyword evidence="5" id="KW-1185">Reference proteome</keyword>
<comment type="caution">
    <text evidence="4">The sequence shown here is derived from an EMBL/GenBank/DDBJ whole genome shotgun (WGS) entry which is preliminary data.</text>
</comment>
<dbReference type="EMBL" id="SNVV01000020">
    <property type="protein sequence ID" value="TDN47343.1"/>
    <property type="molecule type" value="Genomic_DNA"/>
</dbReference>
<reference evidence="4 5" key="1">
    <citation type="submission" date="2019-03" db="EMBL/GenBank/DDBJ databases">
        <title>Genomic Encyclopedia of Type Strains, Phase IV (KMG-IV): sequencing the most valuable type-strain genomes for metagenomic binning, comparative biology and taxonomic classification.</title>
        <authorList>
            <person name="Goeker M."/>
        </authorList>
    </citation>
    <scope>NUCLEOTIDE SEQUENCE [LARGE SCALE GENOMIC DNA]</scope>
    <source>
        <strain evidence="4 5">DSM 12121</strain>
    </source>
</reference>
<dbReference type="InterPro" id="IPR016155">
    <property type="entry name" value="Mopterin_synth/thiamin_S_b"/>
</dbReference>
<dbReference type="AlphaFoldDB" id="A0A4R6DQZ2"/>
<dbReference type="Proteomes" id="UP000295129">
    <property type="component" value="Unassembled WGS sequence"/>
</dbReference>
<dbReference type="Pfam" id="PF03658">
    <property type="entry name" value="Ub-RnfH"/>
    <property type="match status" value="1"/>
</dbReference>
<organism evidence="4 5">
    <name type="scientific">Azoarcus indigens</name>
    <dbReference type="NCBI Taxonomy" id="29545"/>
    <lineage>
        <taxon>Bacteria</taxon>
        <taxon>Pseudomonadati</taxon>
        <taxon>Pseudomonadota</taxon>
        <taxon>Betaproteobacteria</taxon>
        <taxon>Rhodocyclales</taxon>
        <taxon>Zoogloeaceae</taxon>
        <taxon>Azoarcus</taxon>
    </lineage>
</organism>
<evidence type="ECO:0000256" key="1">
    <source>
        <dbReference type="ARBA" id="ARBA00010645"/>
    </source>
</evidence>
<dbReference type="PANTHER" id="PTHR37483">
    <property type="entry name" value="UPF0125 PROTEIN RATB"/>
    <property type="match status" value="1"/>
</dbReference>
<evidence type="ECO:0000313" key="4">
    <source>
        <dbReference type="EMBL" id="TDN47343.1"/>
    </source>
</evidence>
<dbReference type="SUPFAM" id="SSF54285">
    <property type="entry name" value="MoaD/ThiS"/>
    <property type="match status" value="1"/>
</dbReference>
<gene>
    <name evidence="4" type="ORF">C7389_12010</name>
</gene>
<proteinExistence type="inferred from homology"/>